<dbReference type="Proteomes" id="UP000501690">
    <property type="component" value="Linkage Group LG5"/>
</dbReference>
<dbReference type="AlphaFoldDB" id="A0A4D6M3A3"/>
<evidence type="ECO:0000313" key="6">
    <source>
        <dbReference type="EMBL" id="QCD95230.1"/>
    </source>
</evidence>
<name>A0A4D6M3A3_VIGUN</name>
<keyword evidence="1" id="KW-0677">Repeat</keyword>
<evidence type="ECO:0000259" key="5">
    <source>
        <dbReference type="Pfam" id="PF25019"/>
    </source>
</evidence>
<evidence type="ECO:0000256" key="2">
    <source>
        <dbReference type="ARBA" id="ARBA00022741"/>
    </source>
</evidence>
<evidence type="ECO:0000259" key="4">
    <source>
        <dbReference type="Pfam" id="PF18052"/>
    </source>
</evidence>
<dbReference type="Gene3D" id="1.20.5.4130">
    <property type="match status" value="1"/>
</dbReference>
<dbReference type="InterPro" id="IPR041118">
    <property type="entry name" value="Rx_N"/>
</dbReference>
<proteinExistence type="predicted"/>
<keyword evidence="3" id="KW-0611">Plant defense</keyword>
<reference evidence="6 7" key="1">
    <citation type="submission" date="2019-04" db="EMBL/GenBank/DDBJ databases">
        <title>An improved genome assembly and genetic linkage map for asparagus bean, Vigna unguiculata ssp. sesquipedialis.</title>
        <authorList>
            <person name="Xia Q."/>
            <person name="Zhang R."/>
            <person name="Dong Y."/>
        </authorList>
    </citation>
    <scope>NUCLEOTIDE SEQUENCE [LARGE SCALE GENOMIC DNA]</scope>
    <source>
        <tissue evidence="6">Leaf</tissue>
    </source>
</reference>
<accession>A0A4D6M3A3</accession>
<dbReference type="InterPro" id="IPR056789">
    <property type="entry name" value="LRR_R13L1-DRL21"/>
</dbReference>
<organism evidence="6 7">
    <name type="scientific">Vigna unguiculata</name>
    <name type="common">Cowpea</name>
    <dbReference type="NCBI Taxonomy" id="3917"/>
    <lineage>
        <taxon>Eukaryota</taxon>
        <taxon>Viridiplantae</taxon>
        <taxon>Streptophyta</taxon>
        <taxon>Embryophyta</taxon>
        <taxon>Tracheophyta</taxon>
        <taxon>Spermatophyta</taxon>
        <taxon>Magnoliopsida</taxon>
        <taxon>eudicotyledons</taxon>
        <taxon>Gunneridae</taxon>
        <taxon>Pentapetalae</taxon>
        <taxon>rosids</taxon>
        <taxon>fabids</taxon>
        <taxon>Fabales</taxon>
        <taxon>Fabaceae</taxon>
        <taxon>Papilionoideae</taxon>
        <taxon>50 kb inversion clade</taxon>
        <taxon>NPAAA clade</taxon>
        <taxon>indigoferoid/millettioid clade</taxon>
        <taxon>Phaseoleae</taxon>
        <taxon>Vigna</taxon>
    </lineage>
</organism>
<dbReference type="GO" id="GO:0006952">
    <property type="term" value="P:defense response"/>
    <property type="evidence" value="ECO:0007669"/>
    <property type="project" value="UniProtKB-KW"/>
</dbReference>
<gene>
    <name evidence="6" type="ORF">DEO72_LG5g3323</name>
</gene>
<evidence type="ECO:0000256" key="1">
    <source>
        <dbReference type="ARBA" id="ARBA00022737"/>
    </source>
</evidence>
<dbReference type="SUPFAM" id="SSF52058">
    <property type="entry name" value="L domain-like"/>
    <property type="match status" value="2"/>
</dbReference>
<evidence type="ECO:0000256" key="3">
    <source>
        <dbReference type="ARBA" id="ARBA00022821"/>
    </source>
</evidence>
<dbReference type="EMBL" id="CP039349">
    <property type="protein sequence ID" value="QCD95230.1"/>
    <property type="molecule type" value="Genomic_DNA"/>
</dbReference>
<feature type="domain" description="Disease resistance N-terminal" evidence="4">
    <location>
        <begin position="11"/>
        <end position="101"/>
    </location>
</feature>
<protein>
    <submittedName>
        <fullName evidence="6">Disease resistance protein RPM1</fullName>
    </submittedName>
</protein>
<dbReference type="Gene3D" id="3.80.10.10">
    <property type="entry name" value="Ribonuclease Inhibitor"/>
    <property type="match status" value="2"/>
</dbReference>
<dbReference type="GO" id="GO:0000166">
    <property type="term" value="F:nucleotide binding"/>
    <property type="evidence" value="ECO:0007669"/>
    <property type="project" value="UniProtKB-KW"/>
</dbReference>
<dbReference type="Pfam" id="PF18052">
    <property type="entry name" value="Rx_N"/>
    <property type="match status" value="1"/>
</dbReference>
<dbReference type="PANTHER" id="PTHR47186:SF43">
    <property type="entry name" value="TYPE DISEASE RESISTANCE PROTEIN CNL-J3, PUTATIVE-RELATED"/>
    <property type="match status" value="1"/>
</dbReference>
<sequence length="782" mass="89317">MAAELVGGALLSAFLQVTFDRLASPQVVQFFRGRKLDENLLSNLNIMLHSINALADDAEQKQFRNPHIKAWLFAVKDVVFDAEDLLKEIEYELTRCQVEAGSDPQTLTSKVSNFFNSTFTSFNKKIESEIREVLEKLEYLAKQKGALGLKEGIYSGDSSDFCFRFKFDKGNIPDTTRHFSFSFDDVEYFDDLGSLIDAKRLRSFHSITNDCSYDFNPCQFNILVHELFSKFKFLRVLSLNGYSQLSEVPNSVGDLKHLCSIDLSYTHIQKLPDSICLLYNLLIMKMNFCSFLEELPSNLHKLTKLNCLEFEHTNVRKMPMHFGELKNLQVLSTFCVDRDSKVINIKQLGGLNLHGRLSINEVQNIVNPLDALEANLKNQYLVELKLKWNLNHIPDDPRKEKKVLENLQPPKHLELLSIENYGGTQFPCWVFDNSLSKLVSLWLNDCKYCLCLPPFGLLSSLKNLEIGGLDGIVSIGAEFCGSNSSSFKSLEKLGFYNMKEWEEWECKTTSFPRLQNLSIYKCPKLKGLPEQLLYLKSLDINNCDKLVISVNNMFTSSLQLLSVILCPLVNIPMIHYDFLEAMEINSDCDSLTIFPLDFFPKLHLLQLSRCQNLRRVSQEEHAHNHLKVLRISECPQFESFPSEGLAAPWLQIISIRGAENLKLMPKHMQILLPSLTELEIIDCPKVEMFPDEGLPSNLKKMSLSSLKLIASLRDTLDANTCLESLIVEKLEVESFPGEVLLPRSLITLHILFCPNLKKLDYKSLCHISSLSYYGCPNLHQRK</sequence>
<keyword evidence="2" id="KW-0547">Nucleotide-binding</keyword>
<dbReference type="InterPro" id="IPR032675">
    <property type="entry name" value="LRR_dom_sf"/>
</dbReference>
<dbReference type="Pfam" id="PF25019">
    <property type="entry name" value="LRR_R13L1-DRL21"/>
    <property type="match status" value="1"/>
</dbReference>
<keyword evidence="7" id="KW-1185">Reference proteome</keyword>
<feature type="domain" description="R13L1/DRL21-like LRR repeat region" evidence="5">
    <location>
        <begin position="345"/>
        <end position="468"/>
    </location>
</feature>
<dbReference type="PANTHER" id="PTHR47186">
    <property type="entry name" value="LEUCINE-RICH REPEAT-CONTAINING PROTEIN 57"/>
    <property type="match status" value="1"/>
</dbReference>
<evidence type="ECO:0000313" key="7">
    <source>
        <dbReference type="Proteomes" id="UP000501690"/>
    </source>
</evidence>